<protein>
    <submittedName>
        <fullName evidence="1">Uncharacterized protein</fullName>
    </submittedName>
</protein>
<organism evidence="1 2">
    <name type="scientific">Pisolithus microcarpus 441</name>
    <dbReference type="NCBI Taxonomy" id="765257"/>
    <lineage>
        <taxon>Eukaryota</taxon>
        <taxon>Fungi</taxon>
        <taxon>Dikarya</taxon>
        <taxon>Basidiomycota</taxon>
        <taxon>Agaricomycotina</taxon>
        <taxon>Agaricomycetes</taxon>
        <taxon>Agaricomycetidae</taxon>
        <taxon>Boletales</taxon>
        <taxon>Sclerodermatineae</taxon>
        <taxon>Pisolithaceae</taxon>
        <taxon>Pisolithus</taxon>
    </lineage>
</organism>
<keyword evidence="2" id="KW-1185">Reference proteome</keyword>
<accession>A0A0C9YPJ7</accession>
<dbReference type="EMBL" id="KN833803">
    <property type="protein sequence ID" value="KIK18521.1"/>
    <property type="molecule type" value="Genomic_DNA"/>
</dbReference>
<gene>
    <name evidence="1" type="ORF">PISMIDRAFT_684109</name>
</gene>
<dbReference type="Proteomes" id="UP000054018">
    <property type="component" value="Unassembled WGS sequence"/>
</dbReference>
<proteinExistence type="predicted"/>
<evidence type="ECO:0000313" key="1">
    <source>
        <dbReference type="EMBL" id="KIK18521.1"/>
    </source>
</evidence>
<reference evidence="1 2" key="1">
    <citation type="submission" date="2014-04" db="EMBL/GenBank/DDBJ databases">
        <authorList>
            <consortium name="DOE Joint Genome Institute"/>
            <person name="Kuo A."/>
            <person name="Kohler A."/>
            <person name="Costa M.D."/>
            <person name="Nagy L.G."/>
            <person name="Floudas D."/>
            <person name="Copeland A."/>
            <person name="Barry K.W."/>
            <person name="Cichocki N."/>
            <person name="Veneault-Fourrey C."/>
            <person name="LaButti K."/>
            <person name="Lindquist E.A."/>
            <person name="Lipzen A."/>
            <person name="Lundell T."/>
            <person name="Morin E."/>
            <person name="Murat C."/>
            <person name="Sun H."/>
            <person name="Tunlid A."/>
            <person name="Henrissat B."/>
            <person name="Grigoriev I.V."/>
            <person name="Hibbett D.S."/>
            <person name="Martin F."/>
            <person name="Nordberg H.P."/>
            <person name="Cantor M.N."/>
            <person name="Hua S.X."/>
        </authorList>
    </citation>
    <scope>NUCLEOTIDE SEQUENCE [LARGE SCALE GENOMIC DNA]</scope>
    <source>
        <strain evidence="1 2">441</strain>
    </source>
</reference>
<sequence length="53" mass="6034">MAENISSAQTRQDAYHARVALVWSLTPFFLPSRWSLHSAVGLWTTKTGCREVR</sequence>
<reference evidence="2" key="2">
    <citation type="submission" date="2015-01" db="EMBL/GenBank/DDBJ databases">
        <title>Evolutionary Origins and Diversification of the Mycorrhizal Mutualists.</title>
        <authorList>
            <consortium name="DOE Joint Genome Institute"/>
            <consortium name="Mycorrhizal Genomics Consortium"/>
            <person name="Kohler A."/>
            <person name="Kuo A."/>
            <person name="Nagy L.G."/>
            <person name="Floudas D."/>
            <person name="Copeland A."/>
            <person name="Barry K.W."/>
            <person name="Cichocki N."/>
            <person name="Veneault-Fourrey C."/>
            <person name="LaButti K."/>
            <person name="Lindquist E.A."/>
            <person name="Lipzen A."/>
            <person name="Lundell T."/>
            <person name="Morin E."/>
            <person name="Murat C."/>
            <person name="Riley R."/>
            <person name="Ohm R."/>
            <person name="Sun H."/>
            <person name="Tunlid A."/>
            <person name="Henrissat B."/>
            <person name="Grigoriev I.V."/>
            <person name="Hibbett D.S."/>
            <person name="Martin F."/>
        </authorList>
    </citation>
    <scope>NUCLEOTIDE SEQUENCE [LARGE SCALE GENOMIC DNA]</scope>
    <source>
        <strain evidence="2">441</strain>
    </source>
</reference>
<evidence type="ECO:0000313" key="2">
    <source>
        <dbReference type="Proteomes" id="UP000054018"/>
    </source>
</evidence>
<dbReference type="HOGENOM" id="CLU_3069562_0_0_1"/>
<dbReference type="AlphaFoldDB" id="A0A0C9YPJ7"/>
<name>A0A0C9YPJ7_9AGAM</name>